<dbReference type="OrthoDB" id="5298508at2"/>
<evidence type="ECO:0000313" key="4">
    <source>
        <dbReference type="Proteomes" id="UP000008888"/>
    </source>
</evidence>
<dbReference type="InterPro" id="IPR009875">
    <property type="entry name" value="PilZ_domain"/>
</dbReference>
<comment type="function">
    <text evidence="1">Binds the second messenger bis-(3'-5') cyclic dimeric guanosine monophosphate (c-di-GMP). Can bind two c-di-GMP molecules per monomer. May play a role in bacterial second-messenger regulated processes. Binding to c-di-GMP induces a conformational change of the C- and N-termini resulting in the exposure of a highly negative surface on one side of the protein to a possible effector protein.</text>
</comment>
<dbReference type="Proteomes" id="UP000008888">
    <property type="component" value="Chromosome"/>
</dbReference>
<sequence length="125" mass="14112">MTKSDQEKRHYQRILYNTDAVLTDGDTEMACKVIDISLKGCLLGFENKWPGNPVNCYPLRFTLSNEVTISMVLKFSHGSDTQVGFKCEHIDIDSITNLRRLVELNLGDSEILSRELDALCGLSEK</sequence>
<name>G0A007_METMM</name>
<evidence type="ECO:0000256" key="1">
    <source>
        <dbReference type="PIRNR" id="PIRNR028141"/>
    </source>
</evidence>
<dbReference type="KEGG" id="mmt:Metme_2764"/>
<keyword evidence="1" id="KW-0973">c-di-GMP</keyword>
<dbReference type="HOGENOM" id="CLU_146776_0_1_6"/>
<evidence type="ECO:0000313" key="3">
    <source>
        <dbReference type="EMBL" id="AEG01146.1"/>
    </source>
</evidence>
<dbReference type="Pfam" id="PF07238">
    <property type="entry name" value="PilZ"/>
    <property type="match status" value="1"/>
</dbReference>
<dbReference type="SUPFAM" id="SSF141371">
    <property type="entry name" value="PilZ domain-like"/>
    <property type="match status" value="1"/>
</dbReference>
<protein>
    <recommendedName>
        <fullName evidence="1">Cyclic diguanosine monophosphate-binding protein</fullName>
        <shortName evidence="1">c-di-GMP-binding protein</shortName>
    </recommendedName>
    <alternativeName>
        <fullName evidence="1">Pilz domain-containing protein</fullName>
    </alternativeName>
</protein>
<feature type="domain" description="PilZ" evidence="2">
    <location>
        <begin position="7"/>
        <end position="103"/>
    </location>
</feature>
<accession>G0A007</accession>
<evidence type="ECO:0000259" key="2">
    <source>
        <dbReference type="Pfam" id="PF07238"/>
    </source>
</evidence>
<dbReference type="GO" id="GO:0035438">
    <property type="term" value="F:cyclic-di-GMP binding"/>
    <property type="evidence" value="ECO:0007669"/>
    <property type="project" value="InterPro"/>
</dbReference>
<dbReference type="Gene3D" id="2.40.10.220">
    <property type="entry name" value="predicted glycosyltransferase like domains"/>
    <property type="match status" value="1"/>
</dbReference>
<dbReference type="RefSeq" id="WP_013819381.1">
    <property type="nucleotide sequence ID" value="NC_015572.1"/>
</dbReference>
<organism evidence="3 4">
    <name type="scientific">Methylomonas methanica (strain DSM 25384 / MC09)</name>
    <dbReference type="NCBI Taxonomy" id="857087"/>
    <lineage>
        <taxon>Bacteria</taxon>
        <taxon>Pseudomonadati</taxon>
        <taxon>Pseudomonadota</taxon>
        <taxon>Gammaproteobacteria</taxon>
        <taxon>Methylococcales</taxon>
        <taxon>Methylococcaceae</taxon>
        <taxon>Methylomonas</taxon>
    </lineage>
</organism>
<keyword evidence="1" id="KW-0547">Nucleotide-binding</keyword>
<dbReference type="AlphaFoldDB" id="G0A007"/>
<reference evidence="4" key="3">
    <citation type="submission" date="2011-05" db="EMBL/GenBank/DDBJ databases">
        <title>Complete sequence of Methylomonas methanica MC09.</title>
        <authorList>
            <consortium name="US DOE Joint Genome Institute"/>
            <person name="Lucas S."/>
            <person name="Han J."/>
            <person name="Lapidus A."/>
            <person name="Cheng J.-F."/>
            <person name="Goodwin L."/>
            <person name="Pitluck S."/>
            <person name="Peters L."/>
            <person name="Mikhailova N."/>
            <person name="Teshima H."/>
            <person name="Han C."/>
            <person name="Tapia R."/>
            <person name="Land M."/>
            <person name="Hauser L."/>
            <person name="Kyrpides N."/>
            <person name="Ivanova N."/>
            <person name="Pagani I."/>
            <person name="Stein L."/>
            <person name="Woyke T."/>
        </authorList>
    </citation>
    <scope>NUCLEOTIDE SEQUENCE [LARGE SCALE GENOMIC DNA]</scope>
    <source>
        <strain evidence="4">MC09</strain>
    </source>
</reference>
<gene>
    <name evidence="3" type="ordered locus">Metme_2764</name>
</gene>
<dbReference type="EMBL" id="CP002738">
    <property type="protein sequence ID" value="AEG01146.1"/>
    <property type="molecule type" value="Genomic_DNA"/>
</dbReference>
<proteinExistence type="predicted"/>
<keyword evidence="4" id="KW-1185">Reference proteome</keyword>
<comment type="subunit">
    <text evidence="1">Monomer in both c-di-GMP-bound and free forms.</text>
</comment>
<dbReference type="InterPro" id="IPR027021">
    <property type="entry name" value="C-di-GMP_BP_PA4608"/>
</dbReference>
<dbReference type="STRING" id="857087.Metme_2764"/>
<reference key="2">
    <citation type="submission" date="2011-05" db="EMBL/GenBank/DDBJ databases">
        <title>Complete genome sequence of the aerobic marine methanotroph Methylomonas methanica MC09.</title>
        <authorList>
            <person name="Boden R."/>
            <person name="Cunliffe M."/>
            <person name="Scanlan J."/>
            <person name="Moussard H."/>
            <person name="Kits K.D."/>
            <person name="Klotz M."/>
            <person name="Jetten M."/>
            <person name="Vuilleumier S."/>
            <person name="Han J."/>
            <person name="Peters L."/>
            <person name="Mikhailova N."/>
            <person name="Teshima H."/>
            <person name="Tapia R."/>
            <person name="Kyrpides N."/>
            <person name="Ivanova N."/>
            <person name="Pagani I."/>
            <person name="Cheng J.-F."/>
            <person name="Goodwin L."/>
            <person name="Han C."/>
            <person name="Hauser L."/>
            <person name="Land M."/>
            <person name="Lapidus A."/>
            <person name="Lucas S."/>
            <person name="Pitluck S."/>
            <person name="Woyke T."/>
            <person name="Stein L.Y."/>
            <person name="Murrell C."/>
        </authorList>
    </citation>
    <scope>NUCLEOTIDE SEQUENCE</scope>
    <source>
        <strain>MC09</strain>
    </source>
</reference>
<reference evidence="3 4" key="1">
    <citation type="journal article" date="2011" name="J. Bacteriol.">
        <title>Complete Genome Sequence of the Aerobic Marine Methanotroph Methylomonas methanica MC09.</title>
        <authorList>
            <person name="Boden R."/>
            <person name="Cunliffe M."/>
            <person name="Scanlan J."/>
            <person name="Moussard H."/>
            <person name="Kits K.D."/>
            <person name="Klotz M.G."/>
            <person name="Jetten M.S."/>
            <person name="Vuilleumier S."/>
            <person name="Han J."/>
            <person name="Peters L."/>
            <person name="Mikhailova N."/>
            <person name="Teshima H."/>
            <person name="Tapia R."/>
            <person name="Kyrpides N."/>
            <person name="Ivanova N."/>
            <person name="Pagani I."/>
            <person name="Cheng J.F."/>
            <person name="Goodwin L."/>
            <person name="Han C."/>
            <person name="Hauser L."/>
            <person name="Land M.L."/>
            <person name="Lapidus A."/>
            <person name="Lucas S."/>
            <person name="Pitluck S."/>
            <person name="Woyke T."/>
            <person name="Stein L."/>
            <person name="Murrell J.C."/>
        </authorList>
    </citation>
    <scope>NUCLEOTIDE SEQUENCE [LARGE SCALE GENOMIC DNA]</scope>
    <source>
        <strain evidence="3 4">MC09</strain>
    </source>
</reference>
<dbReference type="PIRSF" id="PIRSF028141">
    <property type="entry name" value="C-di-GMP_BP_PA4608"/>
    <property type="match status" value="1"/>
</dbReference>
<dbReference type="eggNOG" id="ENOG5032YUI">
    <property type="taxonomic scope" value="Bacteria"/>
</dbReference>